<proteinExistence type="predicted"/>
<keyword evidence="3" id="KW-1185">Reference proteome</keyword>
<dbReference type="Proteomes" id="UP001164746">
    <property type="component" value="Chromosome 3"/>
</dbReference>
<name>A0ABY7DVW7_MYAAR</name>
<dbReference type="PANTHER" id="PTHR47027">
    <property type="entry name" value="REVERSE TRANSCRIPTASE DOMAIN-CONTAINING PROTEIN"/>
    <property type="match status" value="1"/>
</dbReference>
<evidence type="ECO:0000313" key="3">
    <source>
        <dbReference type="Proteomes" id="UP001164746"/>
    </source>
</evidence>
<dbReference type="PANTHER" id="PTHR47027:SF20">
    <property type="entry name" value="REVERSE TRANSCRIPTASE-LIKE PROTEIN WITH RNA-DIRECTED DNA POLYMERASE DOMAIN"/>
    <property type="match status" value="1"/>
</dbReference>
<gene>
    <name evidence="2" type="ORF">MAR_025218</name>
</gene>
<dbReference type="InterPro" id="IPR043502">
    <property type="entry name" value="DNA/RNA_pol_sf"/>
</dbReference>
<dbReference type="SUPFAM" id="SSF56672">
    <property type="entry name" value="DNA/RNA polymerases"/>
    <property type="match status" value="1"/>
</dbReference>
<accession>A0ABY7DVW7</accession>
<protein>
    <recommendedName>
        <fullName evidence="1">Reverse transcriptase domain-containing protein</fullName>
    </recommendedName>
</protein>
<evidence type="ECO:0000259" key="1">
    <source>
        <dbReference type="Pfam" id="PF00078"/>
    </source>
</evidence>
<reference evidence="2" key="1">
    <citation type="submission" date="2022-11" db="EMBL/GenBank/DDBJ databases">
        <title>Centuries of genome instability and evolution in soft-shell clam transmissible cancer (bioRxiv).</title>
        <authorList>
            <person name="Hart S.F.M."/>
            <person name="Yonemitsu M.A."/>
            <person name="Giersch R.M."/>
            <person name="Beal B.F."/>
            <person name="Arriagada G."/>
            <person name="Davis B.W."/>
            <person name="Ostrander E.A."/>
            <person name="Goff S.P."/>
            <person name="Metzger M.J."/>
        </authorList>
    </citation>
    <scope>NUCLEOTIDE SEQUENCE</scope>
    <source>
        <strain evidence="2">MELC-2E11</strain>
        <tissue evidence="2">Siphon/mantle</tissue>
    </source>
</reference>
<dbReference type="EMBL" id="CP111014">
    <property type="protein sequence ID" value="WAR00846.1"/>
    <property type="molecule type" value="Genomic_DNA"/>
</dbReference>
<dbReference type="InterPro" id="IPR000477">
    <property type="entry name" value="RT_dom"/>
</dbReference>
<organism evidence="2 3">
    <name type="scientific">Mya arenaria</name>
    <name type="common">Soft-shell clam</name>
    <dbReference type="NCBI Taxonomy" id="6604"/>
    <lineage>
        <taxon>Eukaryota</taxon>
        <taxon>Metazoa</taxon>
        <taxon>Spiralia</taxon>
        <taxon>Lophotrochozoa</taxon>
        <taxon>Mollusca</taxon>
        <taxon>Bivalvia</taxon>
        <taxon>Autobranchia</taxon>
        <taxon>Heteroconchia</taxon>
        <taxon>Euheterodonta</taxon>
        <taxon>Imparidentia</taxon>
        <taxon>Neoheterodontei</taxon>
        <taxon>Myida</taxon>
        <taxon>Myoidea</taxon>
        <taxon>Myidae</taxon>
        <taxon>Mya</taxon>
    </lineage>
</organism>
<dbReference type="Pfam" id="PF00078">
    <property type="entry name" value="RVT_1"/>
    <property type="match status" value="1"/>
</dbReference>
<feature type="non-terminal residue" evidence="2">
    <location>
        <position position="166"/>
    </location>
</feature>
<sequence>MYTKVRARVRSNNNIKSNEFDCPTGLKEGCLCSPILFVFFVNEFVKQIENSELKGIQLFPDWREILCLLFADDLALMANTVVGLQRILNKLSDFTFINTKKTKVMVYKNGGTLSKTEKWYFNKERLEVVNGFPYVGVFLSQQLSFPRMANEQATAGKRSSYGYLRT</sequence>
<evidence type="ECO:0000313" key="2">
    <source>
        <dbReference type="EMBL" id="WAR00846.1"/>
    </source>
</evidence>
<feature type="domain" description="Reverse transcriptase" evidence="1">
    <location>
        <begin position="10"/>
        <end position="106"/>
    </location>
</feature>